<keyword evidence="6 7" id="KW-0998">Cell outer membrane</keyword>
<dbReference type="InterPro" id="IPR012910">
    <property type="entry name" value="Plug_dom"/>
</dbReference>
<dbReference type="EMBL" id="PCQL01000053">
    <property type="protein sequence ID" value="PRC10266.1"/>
    <property type="molecule type" value="Genomic_DNA"/>
</dbReference>
<comment type="similarity">
    <text evidence="7">Belongs to the TonB-dependent receptor family.</text>
</comment>
<evidence type="ECO:0000313" key="11">
    <source>
        <dbReference type="Proteomes" id="UP000238045"/>
    </source>
</evidence>
<dbReference type="InterPro" id="IPR036942">
    <property type="entry name" value="Beta-barrel_TonB_sf"/>
</dbReference>
<dbReference type="Pfam" id="PF07715">
    <property type="entry name" value="Plug"/>
    <property type="match status" value="1"/>
</dbReference>
<dbReference type="SMART" id="SM00965">
    <property type="entry name" value="STN"/>
    <property type="match status" value="1"/>
</dbReference>
<evidence type="ECO:0000256" key="6">
    <source>
        <dbReference type="ARBA" id="ARBA00023237"/>
    </source>
</evidence>
<protein>
    <submittedName>
        <fullName evidence="10">TonB-dependent receptor</fullName>
    </submittedName>
</protein>
<dbReference type="InterPro" id="IPR039426">
    <property type="entry name" value="TonB-dep_rcpt-like"/>
</dbReference>
<evidence type="ECO:0000259" key="9">
    <source>
        <dbReference type="SMART" id="SM00965"/>
    </source>
</evidence>
<evidence type="ECO:0000256" key="3">
    <source>
        <dbReference type="ARBA" id="ARBA00022452"/>
    </source>
</evidence>
<dbReference type="AlphaFoldDB" id="A0A2S9E5Y2"/>
<sequence length="940" mass="104131">MTHTLHRLPGQRGPWPLRLKKSAGASLLGLCCALAVVPQALSQPQAAASSARGFDIPAQSLAGALIAFGQQSGQQVTVDPQLLKGVKSPGVNGDMSNDAALAYLLQGTGIGWGYQDGALVFHRLPTTADGPVTLDNTIVLGFTEENSFQGATVIDHKAIQAFPGANGDITTLLQMHPAVQFSGSQKSSNTPGEIDPADISINGAKFYQNNFMIDGMSINNDLDPGAHGYSETRQFDAAPSRSHGIALDADLLEEVKVYDSNVPAEYGGFNGGVVDAITRRPSQDLHGKFSYSMTQSAWTKYHITAEDQEAFDNASNEQYQPDFKKTTFRGMLEGHLTDDFGAILSFSQKRSVIPLNRYADGYTSPNGDNEKDQTRQLDNYMLKTYWNVNDRLSLDASFIKAPQENTYFREDYINSGFTNINGGWQGSLKAVWEGDSARWTHTVALTDLNSSRTTEANDMIGWYYSSVKNWGIPLSNTSRSGEGSYGDLDQTQRGIDYKLKAEWQAFNWAGAEHQFTGGMELTRNQATWERREQATSALIGKRDNIATCANNDSLCSIGLMLNGTTRQWANTLNVYGAGKLDLTETKYAFHLQDAIQIGKLGLRPGLRYEGDDYMQDKNLAPRFAGDYDFFGDRSTVLVFGLNRYYGRNLFKYRLADGRQAFNTRYTRTTQDGAWTSIQGKNLTKYSDLKVPYDDEWTLGLDQVWLDTDFRLKYVHRDGKDKIVRASNRVVGTGAAAGYDTIYYTYTNAASSQSDNVTLTITPKHEFKALGTRTSVQAAFDWSRTKDAFGTYDSGANADQYADDDVIYDGKRMAYSELPASDFNRPWTARLTTITEIPQWNLTVSNFFRYRGPYNQLLATTGTVVVGDETLPVYDSAKVKGAPTWDLRVSWEIPTGKDQALFAAVDVTNVTDHVNEIVGKSSSTVSYEVGRQYWLEVGYRF</sequence>
<comment type="subcellular location">
    <subcellularLocation>
        <location evidence="1 7">Cell outer membrane</location>
        <topology evidence="1 7">Multi-pass membrane protein</topology>
    </subcellularLocation>
</comment>
<dbReference type="GO" id="GO:0009279">
    <property type="term" value="C:cell outer membrane"/>
    <property type="evidence" value="ECO:0007669"/>
    <property type="project" value="UniProtKB-SubCell"/>
</dbReference>
<proteinExistence type="inferred from homology"/>
<keyword evidence="5 7" id="KW-0472">Membrane</keyword>
<gene>
    <name evidence="10" type="ORF">CQZ99_27385</name>
</gene>
<evidence type="ECO:0000256" key="5">
    <source>
        <dbReference type="ARBA" id="ARBA00023136"/>
    </source>
</evidence>
<dbReference type="RefSeq" id="WP_105699884.1">
    <property type="nucleotide sequence ID" value="NZ_CP159260.1"/>
</dbReference>
<keyword evidence="2 7" id="KW-0813">Transport</keyword>
<evidence type="ECO:0000256" key="1">
    <source>
        <dbReference type="ARBA" id="ARBA00004571"/>
    </source>
</evidence>
<dbReference type="Gene3D" id="2.170.130.10">
    <property type="entry name" value="TonB-dependent receptor, plug domain"/>
    <property type="match status" value="1"/>
</dbReference>
<feature type="domain" description="Secretin/TonB short N-terminal" evidence="9">
    <location>
        <begin position="74"/>
        <end position="124"/>
    </location>
</feature>
<dbReference type="InterPro" id="IPR011662">
    <property type="entry name" value="Secretin/TonB_short_N"/>
</dbReference>
<evidence type="ECO:0000256" key="8">
    <source>
        <dbReference type="SAM" id="SignalP"/>
    </source>
</evidence>
<name>A0A2S9E5Y2_9PSED</name>
<feature type="chain" id="PRO_5015586383" evidence="8">
    <location>
        <begin position="43"/>
        <end position="940"/>
    </location>
</feature>
<keyword evidence="4 7" id="KW-0812">Transmembrane</keyword>
<evidence type="ECO:0000256" key="2">
    <source>
        <dbReference type="ARBA" id="ARBA00022448"/>
    </source>
</evidence>
<organism evidence="10 11">
    <name type="scientific">Pseudomonas poae</name>
    <dbReference type="NCBI Taxonomy" id="200451"/>
    <lineage>
        <taxon>Bacteria</taxon>
        <taxon>Pseudomonadati</taxon>
        <taxon>Pseudomonadota</taxon>
        <taxon>Gammaproteobacteria</taxon>
        <taxon>Pseudomonadales</taxon>
        <taxon>Pseudomonadaceae</taxon>
        <taxon>Pseudomonas</taxon>
    </lineage>
</organism>
<keyword evidence="8" id="KW-0732">Signal</keyword>
<dbReference type="InterPro" id="IPR037066">
    <property type="entry name" value="Plug_dom_sf"/>
</dbReference>
<feature type="signal peptide" evidence="8">
    <location>
        <begin position="1"/>
        <end position="42"/>
    </location>
</feature>
<reference evidence="10 11" key="1">
    <citation type="submission" date="2017-09" db="EMBL/GenBank/DDBJ databases">
        <title>Genomic, metabolic, and phenotypic characteristics of bacterial isolates from the natural microbiome of the model nematode Caenorhabditis elegans.</title>
        <authorList>
            <person name="Zimmermann J."/>
            <person name="Obeng N."/>
            <person name="Yang W."/>
            <person name="Obeng O."/>
            <person name="Kissoyan K."/>
            <person name="Pees B."/>
            <person name="Dirksen P."/>
            <person name="Hoppner M."/>
            <person name="Franke A."/>
            <person name="Rosenstiel P."/>
            <person name="Leippe M."/>
            <person name="Dierking K."/>
            <person name="Kaleta C."/>
            <person name="Schulenburg H."/>
        </authorList>
    </citation>
    <scope>NUCLEOTIDE SEQUENCE [LARGE SCALE GENOMIC DNA]</scope>
    <source>
        <strain evidence="10 11">MYb117</strain>
    </source>
</reference>
<evidence type="ECO:0000313" key="10">
    <source>
        <dbReference type="EMBL" id="PRC10266.1"/>
    </source>
</evidence>
<keyword evidence="10" id="KW-0675">Receptor</keyword>
<accession>A0A2S9E5Y2</accession>
<evidence type="ECO:0000256" key="4">
    <source>
        <dbReference type="ARBA" id="ARBA00022692"/>
    </source>
</evidence>
<dbReference type="Gene3D" id="3.55.50.30">
    <property type="match status" value="1"/>
</dbReference>
<dbReference type="PROSITE" id="PS52016">
    <property type="entry name" value="TONB_DEPENDENT_REC_3"/>
    <property type="match status" value="1"/>
</dbReference>
<dbReference type="SUPFAM" id="SSF56935">
    <property type="entry name" value="Porins"/>
    <property type="match status" value="1"/>
</dbReference>
<comment type="caution">
    <text evidence="10">The sequence shown here is derived from an EMBL/GenBank/DDBJ whole genome shotgun (WGS) entry which is preliminary data.</text>
</comment>
<evidence type="ECO:0000256" key="7">
    <source>
        <dbReference type="PROSITE-ProRule" id="PRU01360"/>
    </source>
</evidence>
<dbReference type="Proteomes" id="UP000238045">
    <property type="component" value="Unassembled WGS sequence"/>
</dbReference>
<keyword evidence="11" id="KW-1185">Reference proteome</keyword>
<keyword evidence="3 7" id="KW-1134">Transmembrane beta strand</keyword>
<dbReference type="Gene3D" id="2.40.170.20">
    <property type="entry name" value="TonB-dependent receptor, beta-barrel domain"/>
    <property type="match status" value="1"/>
</dbReference>